<evidence type="ECO:0000313" key="5">
    <source>
        <dbReference type="EMBL" id="CRK42128.1"/>
    </source>
</evidence>
<dbReference type="Gene3D" id="3.90.180.10">
    <property type="entry name" value="Medium-chain alcohol dehydrogenases, catalytic domain"/>
    <property type="match status" value="1"/>
</dbReference>
<evidence type="ECO:0000256" key="1">
    <source>
        <dbReference type="ARBA" id="ARBA00022630"/>
    </source>
</evidence>
<dbReference type="EMBL" id="CVQI01032717">
    <property type="protein sequence ID" value="CRK42128.1"/>
    <property type="molecule type" value="Genomic_DNA"/>
</dbReference>
<feature type="domain" description="FAD-dependent oxidoreductase 2 FAD-binding" evidence="3">
    <location>
        <begin position="128"/>
        <end position="171"/>
    </location>
</feature>
<dbReference type="PANTHER" id="PTHR45033">
    <property type="match status" value="1"/>
</dbReference>
<dbReference type="InterPro" id="IPR052711">
    <property type="entry name" value="Zinc_ADH-like"/>
</dbReference>
<dbReference type="SUPFAM" id="SSF51905">
    <property type="entry name" value="FAD/NAD(P)-binding domain"/>
    <property type="match status" value="1"/>
</dbReference>
<evidence type="ECO:0000259" key="4">
    <source>
        <dbReference type="Pfam" id="PF08240"/>
    </source>
</evidence>
<protein>
    <recommendedName>
        <fullName evidence="7">FAD-dependent oxidoreductase 2 FAD binding domain-containing protein</fullName>
    </recommendedName>
</protein>
<dbReference type="Pfam" id="PF08240">
    <property type="entry name" value="ADH_N"/>
    <property type="match status" value="1"/>
</dbReference>
<accession>A0A0G4N6P2</accession>
<evidence type="ECO:0008006" key="7">
    <source>
        <dbReference type="Google" id="ProtNLM"/>
    </source>
</evidence>
<dbReference type="GO" id="GO:0016491">
    <property type="term" value="F:oxidoreductase activity"/>
    <property type="evidence" value="ECO:0007669"/>
    <property type="project" value="UniProtKB-KW"/>
</dbReference>
<keyword evidence="1" id="KW-0285">Flavoprotein</keyword>
<sequence>MADVQVQKWQTKLDGLENLSRATGAMPKPGKGEVLVKISAVSLNYRDTEVIMGLYNHHKTVNSGDMDPLVPCSDMCGTVVAVGDDNDNDAPLWAVGDRVLSTFNQAHLTGQIKAPIMASGLGLPLEGTNLRSNVMKTDGRTPFPGLYAAGEVAGFGGGGVHGYNSLEGTFLGGCIFSGRAAGRGVAAELLGEDGILDERLRKREPASKL</sequence>
<evidence type="ECO:0000313" key="6">
    <source>
        <dbReference type="Proteomes" id="UP000045706"/>
    </source>
</evidence>
<reference evidence="6" key="1">
    <citation type="submission" date="2015-05" db="EMBL/GenBank/DDBJ databases">
        <authorList>
            <person name="Fogelqvist Johan"/>
        </authorList>
    </citation>
    <scope>NUCLEOTIDE SEQUENCE [LARGE SCALE GENOMIC DNA]</scope>
</reference>
<dbReference type="InterPro" id="IPR003953">
    <property type="entry name" value="FAD-dep_OxRdtase_2_FAD-bd"/>
</dbReference>
<dbReference type="Gene3D" id="3.50.50.60">
    <property type="entry name" value="FAD/NAD(P)-binding domain"/>
    <property type="match status" value="1"/>
</dbReference>
<name>A0A0G4N6P2_VERLO</name>
<dbReference type="SUPFAM" id="SSF50129">
    <property type="entry name" value="GroES-like"/>
    <property type="match status" value="1"/>
</dbReference>
<dbReference type="InterPro" id="IPR011032">
    <property type="entry name" value="GroES-like_sf"/>
</dbReference>
<keyword evidence="2" id="KW-0560">Oxidoreductase</keyword>
<dbReference type="InterPro" id="IPR036188">
    <property type="entry name" value="FAD/NAD-bd_sf"/>
</dbReference>
<feature type="domain" description="Alcohol dehydrogenase-like N-terminal" evidence="4">
    <location>
        <begin position="30"/>
        <end position="102"/>
    </location>
</feature>
<gene>
    <name evidence="5" type="ORF">BN1723_005286</name>
</gene>
<evidence type="ECO:0000259" key="3">
    <source>
        <dbReference type="Pfam" id="PF00890"/>
    </source>
</evidence>
<dbReference type="Pfam" id="PF00890">
    <property type="entry name" value="FAD_binding_2"/>
    <property type="match status" value="1"/>
</dbReference>
<dbReference type="InterPro" id="IPR013154">
    <property type="entry name" value="ADH-like_N"/>
</dbReference>
<dbReference type="PANTHER" id="PTHR45033:SF1">
    <property type="entry name" value="OXIDOREDUCTASE (EUROFUNG)"/>
    <property type="match status" value="1"/>
</dbReference>
<organism evidence="5 6">
    <name type="scientific">Verticillium longisporum</name>
    <name type="common">Verticillium dahliae var. longisporum</name>
    <dbReference type="NCBI Taxonomy" id="100787"/>
    <lineage>
        <taxon>Eukaryota</taxon>
        <taxon>Fungi</taxon>
        <taxon>Dikarya</taxon>
        <taxon>Ascomycota</taxon>
        <taxon>Pezizomycotina</taxon>
        <taxon>Sordariomycetes</taxon>
        <taxon>Hypocreomycetidae</taxon>
        <taxon>Glomerellales</taxon>
        <taxon>Plectosphaerellaceae</taxon>
        <taxon>Verticillium</taxon>
    </lineage>
</organism>
<evidence type="ECO:0000256" key="2">
    <source>
        <dbReference type="ARBA" id="ARBA00023002"/>
    </source>
</evidence>
<dbReference type="AlphaFoldDB" id="A0A0G4N6P2"/>
<proteinExistence type="predicted"/>
<dbReference type="Proteomes" id="UP000045706">
    <property type="component" value="Unassembled WGS sequence"/>
</dbReference>